<evidence type="ECO:0000313" key="4">
    <source>
        <dbReference type="EMBL" id="MBF0934969.1"/>
    </source>
</evidence>
<evidence type="ECO:0000259" key="3">
    <source>
        <dbReference type="PROSITE" id="PS51371"/>
    </source>
</evidence>
<evidence type="ECO:0000256" key="2">
    <source>
        <dbReference type="PROSITE-ProRule" id="PRU00703"/>
    </source>
</evidence>
<dbReference type="PROSITE" id="PS51371">
    <property type="entry name" value="CBS"/>
    <property type="match status" value="2"/>
</dbReference>
<dbReference type="CDD" id="cd04596">
    <property type="entry name" value="CBS_pair_DRTGG_assoc"/>
    <property type="match status" value="1"/>
</dbReference>
<dbReference type="EMBL" id="JABZFV010000101">
    <property type="protein sequence ID" value="MBF0934969.1"/>
    <property type="molecule type" value="Genomic_DNA"/>
</dbReference>
<dbReference type="PANTHER" id="PTHR43080:SF2">
    <property type="entry name" value="CBS DOMAIN-CONTAINING PROTEIN"/>
    <property type="match status" value="1"/>
</dbReference>
<dbReference type="InterPro" id="IPR000644">
    <property type="entry name" value="CBS_dom"/>
</dbReference>
<evidence type="ECO:0000256" key="1">
    <source>
        <dbReference type="ARBA" id="ARBA00023122"/>
    </source>
</evidence>
<name>A0A929QSW8_ABIDE</name>
<dbReference type="PANTHER" id="PTHR43080">
    <property type="entry name" value="CBS DOMAIN-CONTAINING PROTEIN CBSX3, MITOCHONDRIAL"/>
    <property type="match status" value="1"/>
</dbReference>
<dbReference type="AlphaFoldDB" id="A0A929QSW8"/>
<organism evidence="4 5">
    <name type="scientific">Abiotrophia defectiva</name>
    <name type="common">Streptococcus defectivus</name>
    <dbReference type="NCBI Taxonomy" id="46125"/>
    <lineage>
        <taxon>Bacteria</taxon>
        <taxon>Bacillati</taxon>
        <taxon>Bacillota</taxon>
        <taxon>Bacilli</taxon>
        <taxon>Lactobacillales</taxon>
        <taxon>Aerococcaceae</taxon>
        <taxon>Abiotrophia</taxon>
    </lineage>
</organism>
<dbReference type="Pfam" id="PF07085">
    <property type="entry name" value="DRTGG"/>
    <property type="match status" value="1"/>
</dbReference>
<protein>
    <submittedName>
        <fullName evidence="4">CBS domain-containing protein</fullName>
    </submittedName>
</protein>
<accession>A0A929QSW8</accession>
<feature type="domain" description="CBS" evidence="3">
    <location>
        <begin position="255"/>
        <end position="313"/>
    </location>
</feature>
<dbReference type="Gene3D" id="3.40.1390.20">
    <property type="entry name" value="HprK N-terminal domain-like"/>
    <property type="match status" value="1"/>
</dbReference>
<dbReference type="SUPFAM" id="SSF54637">
    <property type="entry name" value="Thioesterase/thiol ester dehydrase-isomerase"/>
    <property type="match status" value="1"/>
</dbReference>
<keyword evidence="1 2" id="KW-0129">CBS domain</keyword>
<dbReference type="Proteomes" id="UP000757900">
    <property type="component" value="Unassembled WGS sequence"/>
</dbReference>
<dbReference type="InterPro" id="IPR010766">
    <property type="entry name" value="DRTGG"/>
</dbReference>
<evidence type="ECO:0000313" key="5">
    <source>
        <dbReference type="Proteomes" id="UP000757900"/>
    </source>
</evidence>
<sequence>MATKHDLIIQYIESLPIGDKISVRGIAKHLKMSEGTAYRAIKDAEVLGIVSTIERVGTIRIEKKQKYSPEMLTFGEVVQIIEGEVQGGSQGLTQHLSKFIIGAMTKDAMERYFTDDSLIIVGNREDVQLFALEKGVAVLITGGFKASDQVISLANERNLPVISTTFDTFTVATIINRSMADQMIKKEIMTIRDIYTPLSQVPLLAPSDSVADFNRLMEETGQERFPVCYNQRLIGVVAAKDVQGKQESIQLERVMTKNPVTVKTHMSVASVSHKMIWQDIEMIPVVEDNLQLLGVVTREEVSKAIQVVQQQPQMVHTFEEDITAQLEVASEVTDYDFQAFVQPQMIGNFGTISYGVLTELIAQVTDRKVFELTHLNSVIEKIDLHYFNLIQIGNEFQFKGHVFNHNRRAALTQVDVFHENSLVAKAIITSQMIERN</sequence>
<dbReference type="InterPro" id="IPR046342">
    <property type="entry name" value="CBS_dom_sf"/>
</dbReference>
<dbReference type="SUPFAM" id="SSF75138">
    <property type="entry name" value="HprK N-terminal domain-like"/>
    <property type="match status" value="1"/>
</dbReference>
<comment type="caution">
    <text evidence="4">The sequence shown here is derived from an EMBL/GenBank/DDBJ whole genome shotgun (WGS) entry which is preliminary data.</text>
</comment>
<dbReference type="Gene3D" id="3.10.580.10">
    <property type="entry name" value="CBS-domain"/>
    <property type="match status" value="1"/>
</dbReference>
<dbReference type="InterPro" id="IPR051257">
    <property type="entry name" value="Diverse_CBS-Domain"/>
</dbReference>
<dbReference type="Pfam" id="PF00571">
    <property type="entry name" value="CBS"/>
    <property type="match status" value="2"/>
</dbReference>
<dbReference type="SUPFAM" id="SSF54631">
    <property type="entry name" value="CBS-domain pair"/>
    <property type="match status" value="1"/>
</dbReference>
<dbReference type="InterPro" id="IPR028979">
    <property type="entry name" value="Ser_kin/Pase_Hpr-like_N_sf"/>
</dbReference>
<reference evidence="4" key="1">
    <citation type="submission" date="2020-04" db="EMBL/GenBank/DDBJ databases">
        <title>Deep metagenomics examines the oral microbiome during advanced dental caries in children, revealing novel taxa and co-occurrences with host molecules.</title>
        <authorList>
            <person name="Baker J.L."/>
            <person name="Morton J.T."/>
            <person name="Dinis M."/>
            <person name="Alvarez R."/>
            <person name="Tran N.C."/>
            <person name="Knight R."/>
            <person name="Edlund A."/>
        </authorList>
    </citation>
    <scope>NUCLEOTIDE SEQUENCE</scope>
    <source>
        <strain evidence="4">JCVI_23_bin.16</strain>
    </source>
</reference>
<proteinExistence type="predicted"/>
<gene>
    <name evidence="4" type="ORF">HXK00_04915</name>
</gene>
<feature type="domain" description="CBS" evidence="3">
    <location>
        <begin position="195"/>
        <end position="252"/>
    </location>
</feature>
<dbReference type="InterPro" id="IPR029069">
    <property type="entry name" value="HotDog_dom_sf"/>
</dbReference>
<dbReference type="SMART" id="SM00116">
    <property type="entry name" value="CBS"/>
    <property type="match status" value="2"/>
</dbReference>